<feature type="non-terminal residue" evidence="5">
    <location>
        <position position="273"/>
    </location>
</feature>
<accession>A0A067NA56</accession>
<keyword evidence="1 3" id="KW-0547">Nucleotide-binding</keyword>
<dbReference type="HOGENOM" id="CLU_000288_63_0_1"/>
<dbReference type="EMBL" id="KL198017">
    <property type="protein sequence ID" value="KDQ21012.1"/>
    <property type="molecule type" value="Genomic_DNA"/>
</dbReference>
<evidence type="ECO:0000256" key="1">
    <source>
        <dbReference type="ARBA" id="ARBA00022741"/>
    </source>
</evidence>
<evidence type="ECO:0000313" key="5">
    <source>
        <dbReference type="EMBL" id="KDQ21012.1"/>
    </source>
</evidence>
<feature type="binding site" evidence="3">
    <location>
        <position position="54"/>
    </location>
    <ligand>
        <name>ATP</name>
        <dbReference type="ChEBI" id="CHEBI:30616"/>
    </ligand>
</feature>
<dbReference type="InterPro" id="IPR017441">
    <property type="entry name" value="Protein_kinase_ATP_BS"/>
</dbReference>
<dbReference type="CDD" id="cd14003">
    <property type="entry name" value="STKc_AMPK-like"/>
    <property type="match status" value="1"/>
</dbReference>
<dbReference type="Pfam" id="PF00069">
    <property type="entry name" value="Pkinase"/>
    <property type="match status" value="1"/>
</dbReference>
<dbReference type="PANTHER" id="PTHR24346:SF110">
    <property type="entry name" value="NON-SPECIFIC SERINE_THREONINE PROTEIN KINASE"/>
    <property type="match status" value="1"/>
</dbReference>
<proteinExistence type="predicted"/>
<evidence type="ECO:0000259" key="4">
    <source>
        <dbReference type="PROSITE" id="PS50011"/>
    </source>
</evidence>
<dbReference type="InterPro" id="IPR000719">
    <property type="entry name" value="Prot_kinase_dom"/>
</dbReference>
<name>A0A067NA56_BOTB1</name>
<dbReference type="PROSITE" id="PS00107">
    <property type="entry name" value="PROTEIN_KINASE_ATP"/>
    <property type="match status" value="1"/>
</dbReference>
<feature type="non-terminal residue" evidence="5">
    <location>
        <position position="1"/>
    </location>
</feature>
<dbReference type="GO" id="GO:0005524">
    <property type="term" value="F:ATP binding"/>
    <property type="evidence" value="ECO:0007669"/>
    <property type="project" value="UniProtKB-UniRule"/>
</dbReference>
<dbReference type="Gene3D" id="1.10.510.10">
    <property type="entry name" value="Transferase(Phosphotransferase) domain 1"/>
    <property type="match status" value="1"/>
</dbReference>
<feature type="domain" description="Protein kinase" evidence="4">
    <location>
        <begin position="25"/>
        <end position="271"/>
    </location>
</feature>
<dbReference type="Proteomes" id="UP000027195">
    <property type="component" value="Unassembled WGS sequence"/>
</dbReference>
<reference evidence="6" key="1">
    <citation type="journal article" date="2014" name="Proc. Natl. Acad. Sci. U.S.A.">
        <title>Extensive sampling of basidiomycete genomes demonstrates inadequacy of the white-rot/brown-rot paradigm for wood decay fungi.</title>
        <authorList>
            <person name="Riley R."/>
            <person name="Salamov A.A."/>
            <person name="Brown D.W."/>
            <person name="Nagy L.G."/>
            <person name="Floudas D."/>
            <person name="Held B.W."/>
            <person name="Levasseur A."/>
            <person name="Lombard V."/>
            <person name="Morin E."/>
            <person name="Otillar R."/>
            <person name="Lindquist E.A."/>
            <person name="Sun H."/>
            <person name="LaButti K.M."/>
            <person name="Schmutz J."/>
            <person name="Jabbour D."/>
            <person name="Luo H."/>
            <person name="Baker S.E."/>
            <person name="Pisabarro A.G."/>
            <person name="Walton J.D."/>
            <person name="Blanchette R.A."/>
            <person name="Henrissat B."/>
            <person name="Martin F."/>
            <person name="Cullen D."/>
            <person name="Hibbett D.S."/>
            <person name="Grigoriev I.V."/>
        </authorList>
    </citation>
    <scope>NUCLEOTIDE SEQUENCE [LARGE SCALE GENOMIC DNA]</scope>
    <source>
        <strain evidence="6">FD-172 SS1</strain>
    </source>
</reference>
<sequence length="273" mass="31029">SQLATAYQELGKELASEKIRVVGNYTLGKVIGEGTYGKVRLGTHRLTSTRVAIKQIPKALSAQLTREIHHHRRLHHPNVALLYEVIATESSIWLVTELCSGGELFDYLLEKGKLSEDETRRIFGELCLGLNYVHENGAVHRDLKLENVLLDERCHVKLGDFGFAREFEHGRMLETFCGTTGYAAPEMLLGKKYMGQEVDIWSLGIILYALLCGTLPFDDEDENVTRDKILSGKYEEMEWLSEDARDLIRNILQLDPSKRLTIPLILNHSWFTS</sequence>
<dbReference type="InParanoid" id="A0A067NA56"/>
<dbReference type="STRING" id="930990.A0A067NA56"/>
<dbReference type="AlphaFoldDB" id="A0A067NA56"/>
<dbReference type="SMART" id="SM00220">
    <property type="entry name" value="S_TKc"/>
    <property type="match status" value="1"/>
</dbReference>
<evidence type="ECO:0000256" key="3">
    <source>
        <dbReference type="PROSITE-ProRule" id="PRU10141"/>
    </source>
</evidence>
<protein>
    <recommendedName>
        <fullName evidence="4">Protein kinase domain-containing protein</fullName>
    </recommendedName>
</protein>
<dbReference type="OrthoDB" id="504170at2759"/>
<dbReference type="SUPFAM" id="SSF56112">
    <property type="entry name" value="Protein kinase-like (PK-like)"/>
    <property type="match status" value="1"/>
</dbReference>
<dbReference type="InterPro" id="IPR011009">
    <property type="entry name" value="Kinase-like_dom_sf"/>
</dbReference>
<gene>
    <name evidence="5" type="ORF">BOTBODRAFT_80524</name>
</gene>
<evidence type="ECO:0000313" key="6">
    <source>
        <dbReference type="Proteomes" id="UP000027195"/>
    </source>
</evidence>
<keyword evidence="6" id="KW-1185">Reference proteome</keyword>
<dbReference type="FunCoup" id="A0A067NA56">
    <property type="interactions" value="55"/>
</dbReference>
<dbReference type="GO" id="GO:0035556">
    <property type="term" value="P:intracellular signal transduction"/>
    <property type="evidence" value="ECO:0007669"/>
    <property type="project" value="TreeGrafter"/>
</dbReference>
<organism evidence="5 6">
    <name type="scientific">Botryobasidium botryosum (strain FD-172 SS1)</name>
    <dbReference type="NCBI Taxonomy" id="930990"/>
    <lineage>
        <taxon>Eukaryota</taxon>
        <taxon>Fungi</taxon>
        <taxon>Dikarya</taxon>
        <taxon>Basidiomycota</taxon>
        <taxon>Agaricomycotina</taxon>
        <taxon>Agaricomycetes</taxon>
        <taxon>Cantharellales</taxon>
        <taxon>Botryobasidiaceae</taxon>
        <taxon>Botryobasidium</taxon>
    </lineage>
</organism>
<dbReference type="PIRSF" id="PIRSF000654">
    <property type="entry name" value="Integrin-linked_kinase"/>
    <property type="match status" value="1"/>
</dbReference>
<dbReference type="FunFam" id="1.10.510.10:FF:000571">
    <property type="entry name" value="Maternal embryonic leucine zipper kinase"/>
    <property type="match status" value="1"/>
</dbReference>
<evidence type="ECO:0000256" key="2">
    <source>
        <dbReference type="ARBA" id="ARBA00022840"/>
    </source>
</evidence>
<dbReference type="PROSITE" id="PS50011">
    <property type="entry name" value="PROTEIN_KINASE_DOM"/>
    <property type="match status" value="1"/>
</dbReference>
<dbReference type="PANTHER" id="PTHR24346">
    <property type="entry name" value="MAP/MICROTUBULE AFFINITY-REGULATING KINASE"/>
    <property type="match status" value="1"/>
</dbReference>
<dbReference type="GO" id="GO:0004674">
    <property type="term" value="F:protein serine/threonine kinase activity"/>
    <property type="evidence" value="ECO:0007669"/>
    <property type="project" value="TreeGrafter"/>
</dbReference>
<keyword evidence="2 3" id="KW-0067">ATP-binding</keyword>
<dbReference type="GO" id="GO:0005737">
    <property type="term" value="C:cytoplasm"/>
    <property type="evidence" value="ECO:0007669"/>
    <property type="project" value="TreeGrafter"/>
</dbReference>